<evidence type="ECO:0000313" key="3">
    <source>
        <dbReference type="EMBL" id="CCC91415.1"/>
    </source>
</evidence>
<dbReference type="AlphaFoldDB" id="G0UPV4"/>
<feature type="compositionally biased region" description="Basic and acidic residues" evidence="2">
    <location>
        <begin position="308"/>
        <end position="321"/>
    </location>
</feature>
<feature type="region of interest" description="Disordered" evidence="2">
    <location>
        <begin position="308"/>
        <end position="333"/>
    </location>
</feature>
<reference evidence="3" key="1">
    <citation type="journal article" date="2012" name="Proc. Natl. Acad. Sci. U.S.A.">
        <title>Antigenic diversity is generated by distinct evolutionary mechanisms in African trypanosome species.</title>
        <authorList>
            <person name="Jackson A.P."/>
            <person name="Berry A."/>
            <person name="Aslett M."/>
            <person name="Allison H.C."/>
            <person name="Burton P."/>
            <person name="Vavrova-Anderson J."/>
            <person name="Brown R."/>
            <person name="Browne H."/>
            <person name="Corton N."/>
            <person name="Hauser H."/>
            <person name="Gamble J."/>
            <person name="Gilderthorp R."/>
            <person name="Marcello L."/>
            <person name="McQuillan J."/>
            <person name="Otto T.D."/>
            <person name="Quail M.A."/>
            <person name="Sanders M.J."/>
            <person name="van Tonder A."/>
            <person name="Ginger M.L."/>
            <person name="Field M.C."/>
            <person name="Barry J.D."/>
            <person name="Hertz-Fowler C."/>
            <person name="Berriman M."/>
        </authorList>
    </citation>
    <scope>NUCLEOTIDE SEQUENCE</scope>
    <source>
        <strain evidence="3">IL3000</strain>
    </source>
</reference>
<sequence>MELEGQREQLIEAHQAMTEERKRAARERRRDLLREAAELRAQGKNSVEVLTAMKERQLDANARRQAEYELKEQEDILKRKSELLDLIARFKYDVENREGRELLQRQGASSGTAPNVFGFYEGEEAGEVVSSGTEKSSQLSTGETSSTGRALAEGYDKTSETQPSLQQQRSEIWKSINSDTYEDPFRTVHQARLDAVKTYDSTYARTFPLNLVLGRKYSRQGAGEMAAGNEMDRQILQKGNSVAYSFQWGIGSKTVHDLDADGSMDYFMDGSFHVRDKETGDIDWRYEKKSGGAIFRGPKFYRLGAQREAAEAGERTMDPVPRDPNPQRSWRSS</sequence>
<feature type="compositionally biased region" description="Polar residues" evidence="2">
    <location>
        <begin position="135"/>
        <end position="148"/>
    </location>
</feature>
<gene>
    <name evidence="3" type="ORF">TCIL3000_7_2250</name>
</gene>
<dbReference type="VEuPathDB" id="TriTrypDB:TcIL3000_7_2250"/>
<feature type="compositionally biased region" description="Polar residues" evidence="2">
    <location>
        <begin position="160"/>
        <end position="169"/>
    </location>
</feature>
<proteinExistence type="predicted"/>
<keyword evidence="1" id="KW-0175">Coiled coil</keyword>
<evidence type="ECO:0000256" key="1">
    <source>
        <dbReference type="SAM" id="Coils"/>
    </source>
</evidence>
<dbReference type="EMBL" id="HE575320">
    <property type="protein sequence ID" value="CCC91415.1"/>
    <property type="molecule type" value="Genomic_DNA"/>
</dbReference>
<organism evidence="3">
    <name type="scientific">Trypanosoma congolense (strain IL3000)</name>
    <dbReference type="NCBI Taxonomy" id="1068625"/>
    <lineage>
        <taxon>Eukaryota</taxon>
        <taxon>Discoba</taxon>
        <taxon>Euglenozoa</taxon>
        <taxon>Kinetoplastea</taxon>
        <taxon>Metakinetoplastina</taxon>
        <taxon>Trypanosomatida</taxon>
        <taxon>Trypanosomatidae</taxon>
        <taxon>Trypanosoma</taxon>
        <taxon>Nannomonas</taxon>
    </lineage>
</organism>
<feature type="coiled-coil region" evidence="1">
    <location>
        <begin position="7"/>
        <end position="83"/>
    </location>
</feature>
<feature type="region of interest" description="Disordered" evidence="2">
    <location>
        <begin position="127"/>
        <end position="169"/>
    </location>
</feature>
<name>G0UPV4_TRYCI</name>
<accession>G0UPV4</accession>
<evidence type="ECO:0000256" key="2">
    <source>
        <dbReference type="SAM" id="MobiDB-lite"/>
    </source>
</evidence>
<protein>
    <submittedName>
        <fullName evidence="3">Uncharacterized protein TCIL3000_7_2250</fullName>
    </submittedName>
</protein>